<feature type="non-terminal residue" evidence="2">
    <location>
        <position position="104"/>
    </location>
</feature>
<feature type="signal peptide" evidence="1">
    <location>
        <begin position="1"/>
        <end position="19"/>
    </location>
</feature>
<dbReference type="EMBL" id="BTSY01000002">
    <property type="protein sequence ID" value="GMT15803.1"/>
    <property type="molecule type" value="Genomic_DNA"/>
</dbReference>
<keyword evidence="3" id="KW-1185">Reference proteome</keyword>
<gene>
    <name evidence="2" type="ORF">PFISCL1PPCAC_7100</name>
</gene>
<dbReference type="AlphaFoldDB" id="A0AAV5VC55"/>
<proteinExistence type="predicted"/>
<accession>A0AAV5VC55</accession>
<feature type="chain" id="PRO_5043495802" description="Transmembrane protein 163" evidence="1">
    <location>
        <begin position="20"/>
        <end position="104"/>
    </location>
</feature>
<evidence type="ECO:0008006" key="4">
    <source>
        <dbReference type="Google" id="ProtNLM"/>
    </source>
</evidence>
<sequence length="104" mass="11466">RIRLATLACLAAGSLLSFCSESIDQRRFYLLHNRLWEFITGFIVAEVAAKMTSKDGDTLGMERSWSVVSYCSTLLLLWSLSGGKLRPHDTVALQQVVACCLAAL</sequence>
<evidence type="ECO:0000256" key="1">
    <source>
        <dbReference type="SAM" id="SignalP"/>
    </source>
</evidence>
<reference evidence="2" key="1">
    <citation type="submission" date="2023-10" db="EMBL/GenBank/DDBJ databases">
        <title>Genome assembly of Pristionchus species.</title>
        <authorList>
            <person name="Yoshida K."/>
            <person name="Sommer R.J."/>
        </authorList>
    </citation>
    <scope>NUCLEOTIDE SEQUENCE</scope>
    <source>
        <strain evidence="2">RS5133</strain>
    </source>
</reference>
<feature type="non-terminal residue" evidence="2">
    <location>
        <position position="1"/>
    </location>
</feature>
<keyword evidence="1" id="KW-0732">Signal</keyword>
<dbReference type="Proteomes" id="UP001432322">
    <property type="component" value="Unassembled WGS sequence"/>
</dbReference>
<protein>
    <recommendedName>
        <fullName evidence="4">Transmembrane protein 163</fullName>
    </recommendedName>
</protein>
<name>A0AAV5VC55_9BILA</name>
<evidence type="ECO:0000313" key="3">
    <source>
        <dbReference type="Proteomes" id="UP001432322"/>
    </source>
</evidence>
<comment type="caution">
    <text evidence="2">The sequence shown here is derived from an EMBL/GenBank/DDBJ whole genome shotgun (WGS) entry which is preliminary data.</text>
</comment>
<evidence type="ECO:0000313" key="2">
    <source>
        <dbReference type="EMBL" id="GMT15803.1"/>
    </source>
</evidence>
<organism evidence="2 3">
    <name type="scientific">Pristionchus fissidentatus</name>
    <dbReference type="NCBI Taxonomy" id="1538716"/>
    <lineage>
        <taxon>Eukaryota</taxon>
        <taxon>Metazoa</taxon>
        <taxon>Ecdysozoa</taxon>
        <taxon>Nematoda</taxon>
        <taxon>Chromadorea</taxon>
        <taxon>Rhabditida</taxon>
        <taxon>Rhabditina</taxon>
        <taxon>Diplogasteromorpha</taxon>
        <taxon>Diplogasteroidea</taxon>
        <taxon>Neodiplogasteridae</taxon>
        <taxon>Pristionchus</taxon>
    </lineage>
</organism>